<keyword evidence="9" id="KW-0407">Ion channel</keyword>
<evidence type="ECO:0000313" key="14">
    <source>
        <dbReference type="EMBL" id="ART79038.1"/>
    </source>
</evidence>
<evidence type="ECO:0000256" key="8">
    <source>
        <dbReference type="ARBA" id="ARBA00023180"/>
    </source>
</evidence>
<gene>
    <name evidence="14" type="ORF">CBP12_01790</name>
</gene>
<proteinExistence type="predicted"/>
<evidence type="ECO:0000256" key="2">
    <source>
        <dbReference type="ARBA" id="ARBA00022448"/>
    </source>
</evidence>
<protein>
    <submittedName>
        <fullName evidence="14">ABC transporter substrate-binding protein</fullName>
    </submittedName>
</protein>
<dbReference type="RefSeq" id="WP_086962402.1">
    <property type="nucleotide sequence ID" value="NZ_CP021376.1"/>
</dbReference>
<dbReference type="Proteomes" id="UP000243793">
    <property type="component" value="Chromosome"/>
</dbReference>
<dbReference type="GO" id="GO:0015276">
    <property type="term" value="F:ligand-gated monoatomic ion channel activity"/>
    <property type="evidence" value="ECO:0007669"/>
    <property type="project" value="InterPro"/>
</dbReference>
<dbReference type="Gene3D" id="1.10.287.70">
    <property type="match status" value="1"/>
</dbReference>
<evidence type="ECO:0000256" key="6">
    <source>
        <dbReference type="ARBA" id="ARBA00023136"/>
    </source>
</evidence>
<evidence type="ECO:0000256" key="3">
    <source>
        <dbReference type="ARBA" id="ARBA00022692"/>
    </source>
</evidence>
<dbReference type="PRINTS" id="PR00169">
    <property type="entry name" value="KCHANNEL"/>
</dbReference>
<evidence type="ECO:0000256" key="4">
    <source>
        <dbReference type="ARBA" id="ARBA00022989"/>
    </source>
</evidence>
<dbReference type="KEGG" id="ocm:CBP12_01790"/>
<organism evidence="14 15">
    <name type="scientific">Oceanisphaera avium</name>
    <dbReference type="NCBI Taxonomy" id="1903694"/>
    <lineage>
        <taxon>Bacteria</taxon>
        <taxon>Pseudomonadati</taxon>
        <taxon>Pseudomonadota</taxon>
        <taxon>Gammaproteobacteria</taxon>
        <taxon>Aeromonadales</taxon>
        <taxon>Aeromonadaceae</taxon>
        <taxon>Oceanisphaera</taxon>
    </lineage>
</organism>
<dbReference type="AlphaFoldDB" id="A0A1Y0CUZ5"/>
<keyword evidence="11" id="KW-0732">Signal</keyword>
<sequence>MFKKITFYLLLTLGLSAQSYAQTQLQEPAQEIAKHQTTPLTVGITEVPPFVMQADDGSWEGISIDLWQDIANSLGVEFEYQPMKFSALLDAVENSQIDVAVGALTMTADRDTRFDFTHPFYQTGLSIAVPEVPKHDLLASFKAFVSWQFLSVVLGLAGLLLAAGFLLWLAEHRKNPEQFGGTAAQGIGASFWWAAVTMTTVGYGDKAPTSFAGRLIGLVWMFAGMIVVASFTAAITASLTVNNLRTGIEGLSDLPGKTVATIADTASQRFLEEEHLRYQTYPDLTSAMASVVKGETDAIVYDRALLQYRNLHQEQPLSILSGVFAQQLYALALPEGSPLRAEISQQILRITEDNNWSNVRATYLGKEQ</sequence>
<feature type="transmembrane region" description="Helical" evidence="10">
    <location>
        <begin position="182"/>
        <end position="203"/>
    </location>
</feature>
<evidence type="ECO:0000259" key="13">
    <source>
        <dbReference type="SMART" id="SM00079"/>
    </source>
</evidence>
<feature type="domain" description="Ionotropic glutamate receptor C-terminal" evidence="13">
    <location>
        <begin position="41"/>
        <end position="358"/>
    </location>
</feature>
<keyword evidence="4 10" id="KW-1133">Transmembrane helix</keyword>
<evidence type="ECO:0000313" key="15">
    <source>
        <dbReference type="Proteomes" id="UP000243793"/>
    </source>
</evidence>
<evidence type="ECO:0000256" key="11">
    <source>
        <dbReference type="SAM" id="SignalP"/>
    </source>
</evidence>
<evidence type="ECO:0000256" key="9">
    <source>
        <dbReference type="ARBA" id="ARBA00023303"/>
    </source>
</evidence>
<dbReference type="SUPFAM" id="SSF81324">
    <property type="entry name" value="Voltage-gated potassium channels"/>
    <property type="match status" value="1"/>
</dbReference>
<evidence type="ECO:0000256" key="1">
    <source>
        <dbReference type="ARBA" id="ARBA00004141"/>
    </source>
</evidence>
<keyword evidence="7" id="KW-0675">Receptor</keyword>
<dbReference type="EMBL" id="CP021376">
    <property type="protein sequence ID" value="ART79038.1"/>
    <property type="molecule type" value="Genomic_DNA"/>
</dbReference>
<dbReference type="InterPro" id="IPR001638">
    <property type="entry name" value="Solute-binding_3/MltF_N"/>
</dbReference>
<feature type="domain" description="Solute-binding protein family 3/N-terminal" evidence="12">
    <location>
        <begin position="39"/>
        <end position="367"/>
    </location>
</feature>
<dbReference type="SMART" id="SM00062">
    <property type="entry name" value="PBPb"/>
    <property type="match status" value="1"/>
</dbReference>
<evidence type="ECO:0000256" key="10">
    <source>
        <dbReference type="SAM" id="Phobius"/>
    </source>
</evidence>
<dbReference type="SUPFAM" id="SSF53850">
    <property type="entry name" value="Periplasmic binding protein-like II"/>
    <property type="match status" value="1"/>
</dbReference>
<dbReference type="PANTHER" id="PTHR18966">
    <property type="entry name" value="IONOTROPIC GLUTAMATE RECEPTOR"/>
    <property type="match status" value="1"/>
</dbReference>
<keyword evidence="5" id="KW-0406">Ion transport</keyword>
<comment type="subcellular location">
    <subcellularLocation>
        <location evidence="1">Membrane</location>
        <topology evidence="1">Multi-pass membrane protein</topology>
    </subcellularLocation>
</comment>
<keyword evidence="2" id="KW-0813">Transport</keyword>
<dbReference type="Pfam" id="PF00060">
    <property type="entry name" value="Lig_chan"/>
    <property type="match status" value="1"/>
</dbReference>
<dbReference type="Pfam" id="PF00497">
    <property type="entry name" value="SBP_bac_3"/>
    <property type="match status" value="1"/>
</dbReference>
<evidence type="ECO:0000256" key="7">
    <source>
        <dbReference type="ARBA" id="ARBA00023170"/>
    </source>
</evidence>
<dbReference type="GO" id="GO:0016020">
    <property type="term" value="C:membrane"/>
    <property type="evidence" value="ECO:0007669"/>
    <property type="project" value="UniProtKB-SubCell"/>
</dbReference>
<keyword evidence="15" id="KW-1185">Reference proteome</keyword>
<keyword evidence="8" id="KW-0325">Glycoprotein</keyword>
<accession>A0A1Y0CUZ5</accession>
<dbReference type="Gene3D" id="3.40.190.10">
    <property type="entry name" value="Periplasmic binding protein-like II"/>
    <property type="match status" value="2"/>
</dbReference>
<evidence type="ECO:0000256" key="5">
    <source>
        <dbReference type="ARBA" id="ARBA00023065"/>
    </source>
</evidence>
<feature type="chain" id="PRO_5012982437" evidence="11">
    <location>
        <begin position="22"/>
        <end position="368"/>
    </location>
</feature>
<evidence type="ECO:0000259" key="12">
    <source>
        <dbReference type="SMART" id="SM00062"/>
    </source>
</evidence>
<feature type="signal peptide" evidence="11">
    <location>
        <begin position="1"/>
        <end position="21"/>
    </location>
</feature>
<name>A0A1Y0CUZ5_9GAMM</name>
<feature type="transmembrane region" description="Helical" evidence="10">
    <location>
        <begin position="215"/>
        <end position="235"/>
    </location>
</feature>
<feature type="transmembrane region" description="Helical" evidence="10">
    <location>
        <begin position="147"/>
        <end position="170"/>
    </location>
</feature>
<dbReference type="SMART" id="SM00079">
    <property type="entry name" value="PBPe"/>
    <property type="match status" value="1"/>
</dbReference>
<dbReference type="InterPro" id="IPR001320">
    <property type="entry name" value="Iontro_rcpt_C"/>
</dbReference>
<dbReference type="InterPro" id="IPR015683">
    <property type="entry name" value="Ionotropic_Glu_rcpt"/>
</dbReference>
<keyword evidence="3 10" id="KW-0812">Transmembrane</keyword>
<dbReference type="OrthoDB" id="9799090at2"/>
<reference evidence="15" key="1">
    <citation type="submission" date="2017-05" db="EMBL/GenBank/DDBJ databases">
        <authorList>
            <person name="Sung H."/>
        </authorList>
    </citation>
    <scope>NUCLEOTIDE SEQUENCE [LARGE SCALE GENOMIC DNA]</scope>
    <source>
        <strain evidence="15">AMac2203</strain>
    </source>
</reference>
<keyword evidence="6 10" id="KW-0472">Membrane</keyword>